<keyword evidence="5" id="KW-0783">Tetrahydrobiopterin biosynthesis</keyword>
<evidence type="ECO:0000256" key="1">
    <source>
        <dbReference type="ARBA" id="ARBA00006484"/>
    </source>
</evidence>
<keyword evidence="3" id="KW-0521">NADP</keyword>
<dbReference type="STRING" id="1169540.A0A0G4FTT0"/>
<evidence type="ECO:0000256" key="6">
    <source>
        <dbReference type="ARBA" id="ARBA00039153"/>
    </source>
</evidence>
<dbReference type="Pfam" id="PF00106">
    <property type="entry name" value="adh_short"/>
    <property type="match status" value="1"/>
</dbReference>
<dbReference type="PANTHER" id="PTHR15104">
    <property type="entry name" value="DIHYDROPTERIDINE REDUCTASE"/>
    <property type="match status" value="1"/>
</dbReference>
<name>A0A0G4FTT0_VITBC</name>
<evidence type="ECO:0000313" key="10">
    <source>
        <dbReference type="Proteomes" id="UP000041254"/>
    </source>
</evidence>
<dbReference type="SUPFAM" id="SSF51735">
    <property type="entry name" value="NAD(P)-binding Rossmann-fold domains"/>
    <property type="match status" value="1"/>
</dbReference>
<evidence type="ECO:0000256" key="7">
    <source>
        <dbReference type="ARBA" id="ARBA00039520"/>
    </source>
</evidence>
<evidence type="ECO:0000256" key="3">
    <source>
        <dbReference type="ARBA" id="ARBA00022857"/>
    </source>
</evidence>
<sequence>MTSKLSVLIYGCCGGVGRHLVSAFRLKGWAVIGCDLAKCEGPDTFVHMESATLMEQGQQLQKGLQVQAYLGNRGVPLDAIVCMSGGFAMGNLKSATFLDDAARMIHSSVGPSLVSAVIAQRHLKPFGTLFLPGAAAALNPTPQTISYGASKALVHHLVKSLASEGSGMPEGSKTVGILPTIIDTEANRVAMPDADQSTWTKLEDIAAFICSGAADNSGLTNGGLYAFHGSQVSLQEG</sequence>
<dbReference type="GO" id="GO:0005737">
    <property type="term" value="C:cytoplasm"/>
    <property type="evidence" value="ECO:0007669"/>
    <property type="project" value="TreeGrafter"/>
</dbReference>
<evidence type="ECO:0000256" key="8">
    <source>
        <dbReference type="ARBA" id="ARBA00041348"/>
    </source>
</evidence>
<evidence type="ECO:0000256" key="2">
    <source>
        <dbReference type="ARBA" id="ARBA00011738"/>
    </source>
</evidence>
<dbReference type="VEuPathDB" id="CryptoDB:Vbra_16236"/>
<organism evidence="9 10">
    <name type="scientific">Vitrella brassicaformis (strain CCMP3155)</name>
    <dbReference type="NCBI Taxonomy" id="1169540"/>
    <lineage>
        <taxon>Eukaryota</taxon>
        <taxon>Sar</taxon>
        <taxon>Alveolata</taxon>
        <taxon>Colpodellida</taxon>
        <taxon>Vitrellaceae</taxon>
        <taxon>Vitrella</taxon>
    </lineage>
</organism>
<dbReference type="EC" id="1.5.1.34" evidence="6"/>
<dbReference type="EMBL" id="CDMY01000499">
    <property type="protein sequence ID" value="CEM18352.1"/>
    <property type="molecule type" value="Genomic_DNA"/>
</dbReference>
<keyword evidence="4" id="KW-0560">Oxidoreductase</keyword>
<accession>A0A0G4FTT0</accession>
<dbReference type="GO" id="GO:0006729">
    <property type="term" value="P:tetrahydrobiopterin biosynthetic process"/>
    <property type="evidence" value="ECO:0007669"/>
    <property type="project" value="UniProtKB-KW"/>
</dbReference>
<reference evidence="9 10" key="1">
    <citation type="submission" date="2014-11" db="EMBL/GenBank/DDBJ databases">
        <authorList>
            <person name="Zhu J."/>
            <person name="Qi W."/>
            <person name="Song R."/>
        </authorList>
    </citation>
    <scope>NUCLEOTIDE SEQUENCE [LARGE SCALE GENOMIC DNA]</scope>
</reference>
<dbReference type="GO" id="GO:0006559">
    <property type="term" value="P:L-phenylalanine catabolic process"/>
    <property type="evidence" value="ECO:0007669"/>
    <property type="project" value="TreeGrafter"/>
</dbReference>
<evidence type="ECO:0000256" key="5">
    <source>
        <dbReference type="ARBA" id="ARBA00023007"/>
    </source>
</evidence>
<proteinExistence type="inferred from homology"/>
<evidence type="ECO:0000313" key="9">
    <source>
        <dbReference type="EMBL" id="CEM18352.1"/>
    </source>
</evidence>
<comment type="similarity">
    <text evidence="1">Belongs to the short-chain dehydrogenases/reductases (SDR) family.</text>
</comment>
<dbReference type="PRINTS" id="PR00081">
    <property type="entry name" value="GDHRDH"/>
</dbReference>
<dbReference type="OMA" id="KNYWVGS"/>
<dbReference type="Gene3D" id="3.40.50.720">
    <property type="entry name" value="NAD(P)-binding Rossmann-like Domain"/>
    <property type="match status" value="1"/>
</dbReference>
<dbReference type="Proteomes" id="UP000041254">
    <property type="component" value="Unassembled WGS sequence"/>
</dbReference>
<gene>
    <name evidence="9" type="ORF">Vbra_16236</name>
</gene>
<dbReference type="GO" id="GO:0070402">
    <property type="term" value="F:NADPH binding"/>
    <property type="evidence" value="ECO:0007669"/>
    <property type="project" value="TreeGrafter"/>
</dbReference>
<protein>
    <recommendedName>
        <fullName evidence="7">Dihydropteridine reductase</fullName>
        <ecNumber evidence="6">1.5.1.34</ecNumber>
    </recommendedName>
    <alternativeName>
        <fullName evidence="8">Quinoid dihydropteridine reductase</fullName>
    </alternativeName>
</protein>
<comment type="subunit">
    <text evidence="2">Homodimer.</text>
</comment>
<dbReference type="InParanoid" id="A0A0G4FTT0"/>
<dbReference type="InterPro" id="IPR002347">
    <property type="entry name" value="SDR_fam"/>
</dbReference>
<dbReference type="PANTHER" id="PTHR15104:SF0">
    <property type="entry name" value="DIHYDROPTERIDINE REDUCTASE"/>
    <property type="match status" value="1"/>
</dbReference>
<dbReference type="OrthoDB" id="1204at2759"/>
<dbReference type="PhylomeDB" id="A0A0G4FTT0"/>
<dbReference type="GO" id="GO:0004155">
    <property type="term" value="F:6,7-dihydropteridine reductase activity"/>
    <property type="evidence" value="ECO:0007669"/>
    <property type="project" value="UniProtKB-EC"/>
</dbReference>
<dbReference type="InterPro" id="IPR036291">
    <property type="entry name" value="NAD(P)-bd_dom_sf"/>
</dbReference>
<dbReference type="GO" id="GO:0070404">
    <property type="term" value="F:NADH binding"/>
    <property type="evidence" value="ECO:0007669"/>
    <property type="project" value="TreeGrafter"/>
</dbReference>
<evidence type="ECO:0000256" key="4">
    <source>
        <dbReference type="ARBA" id="ARBA00023002"/>
    </source>
</evidence>
<dbReference type="AlphaFoldDB" id="A0A0G4FTT0"/>
<dbReference type="FunFam" id="3.40.50.720:FF:000157">
    <property type="entry name" value="Quinoid dihydropteridine reductase"/>
    <property type="match status" value="1"/>
</dbReference>
<keyword evidence="10" id="KW-1185">Reference proteome</keyword>